<keyword evidence="4 5" id="KW-0472">Membrane</keyword>
<feature type="transmembrane region" description="Helical" evidence="5">
    <location>
        <begin position="42"/>
        <end position="68"/>
    </location>
</feature>
<evidence type="ECO:0000256" key="1">
    <source>
        <dbReference type="ARBA" id="ARBA00004370"/>
    </source>
</evidence>
<dbReference type="Gene3D" id="1.20.120.550">
    <property type="entry name" value="Membrane associated eicosanoid/glutathione metabolism-like domain"/>
    <property type="match status" value="1"/>
</dbReference>
<dbReference type="InterPro" id="IPR023352">
    <property type="entry name" value="MAPEG-like_dom_sf"/>
</dbReference>
<dbReference type="AlphaFoldDB" id="A0A8B7ZVE1"/>
<name>A0A8B7ZVE1_ACAPL</name>
<feature type="transmembrane region" description="Helical" evidence="5">
    <location>
        <begin position="177"/>
        <end position="198"/>
    </location>
</feature>
<feature type="transmembrane region" description="Helical" evidence="5">
    <location>
        <begin position="149"/>
        <end position="170"/>
    </location>
</feature>
<evidence type="ECO:0000256" key="4">
    <source>
        <dbReference type="ARBA" id="ARBA00023136"/>
    </source>
</evidence>
<comment type="subcellular location">
    <subcellularLocation>
        <location evidence="1">Membrane</location>
    </subcellularLocation>
</comment>
<keyword evidence="3 5" id="KW-1133">Transmembrane helix</keyword>
<dbReference type="Proteomes" id="UP000694845">
    <property type="component" value="Unplaced"/>
</dbReference>
<dbReference type="Pfam" id="PF01124">
    <property type="entry name" value="MAPEG"/>
    <property type="match status" value="1"/>
</dbReference>
<sequence length="210" mass="23925">MTKSSQLLRKVRDGDGENYSRPNMNPDLDQSFSFRAKTSNNVFNLVLTASTFFVVPLMVYVGAVYIPIEIPPLHGVTGRLVFALRCQGVAIIPFALGILYLLIGRMRGKEPQDLDNTEHYVRHSLEQYIMLLVNTIVMATYIPEDYIKMIPVFIGIWVIGRFVYWVSYTLRPMYRGFALGIGMLPNLGMMAYNLFAMFDSGFTHNVSLFE</sequence>
<proteinExistence type="predicted"/>
<dbReference type="GO" id="GO:0032588">
    <property type="term" value="C:trans-Golgi network membrane"/>
    <property type="evidence" value="ECO:0007669"/>
    <property type="project" value="TreeGrafter"/>
</dbReference>
<dbReference type="GO" id="GO:0045055">
    <property type="term" value="P:regulated exocytosis"/>
    <property type="evidence" value="ECO:0007669"/>
    <property type="project" value="TreeGrafter"/>
</dbReference>
<organism evidence="6 7">
    <name type="scientific">Acanthaster planci</name>
    <name type="common">Crown-of-thorns starfish</name>
    <dbReference type="NCBI Taxonomy" id="133434"/>
    <lineage>
        <taxon>Eukaryota</taxon>
        <taxon>Metazoa</taxon>
        <taxon>Echinodermata</taxon>
        <taxon>Eleutherozoa</taxon>
        <taxon>Asterozoa</taxon>
        <taxon>Asteroidea</taxon>
        <taxon>Valvatacea</taxon>
        <taxon>Valvatida</taxon>
        <taxon>Acanthasteridae</taxon>
        <taxon>Acanthaster</taxon>
    </lineage>
</organism>
<dbReference type="OrthoDB" id="8887147at2759"/>
<evidence type="ECO:0000256" key="3">
    <source>
        <dbReference type="ARBA" id="ARBA00022989"/>
    </source>
</evidence>
<reference evidence="7" key="1">
    <citation type="submission" date="2025-08" db="UniProtKB">
        <authorList>
            <consortium name="RefSeq"/>
        </authorList>
    </citation>
    <scope>IDENTIFICATION</scope>
</reference>
<protein>
    <submittedName>
        <fullName evidence="7">Transmembrane protein 79-like</fullName>
    </submittedName>
</protein>
<dbReference type="SUPFAM" id="SSF161084">
    <property type="entry name" value="MAPEG domain-like"/>
    <property type="match status" value="1"/>
</dbReference>
<keyword evidence="6" id="KW-1185">Reference proteome</keyword>
<dbReference type="GeneID" id="110988367"/>
<dbReference type="OMA" id="IWVIGRF"/>
<feature type="transmembrane region" description="Helical" evidence="5">
    <location>
        <begin position="80"/>
        <end position="103"/>
    </location>
</feature>
<evidence type="ECO:0000313" key="7">
    <source>
        <dbReference type="RefSeq" id="XP_022107486.1"/>
    </source>
</evidence>
<gene>
    <name evidence="7" type="primary">LOC110988367</name>
</gene>
<dbReference type="KEGG" id="aplc:110988367"/>
<feature type="transmembrane region" description="Helical" evidence="5">
    <location>
        <begin position="124"/>
        <end position="143"/>
    </location>
</feature>
<evidence type="ECO:0000256" key="5">
    <source>
        <dbReference type="SAM" id="Phobius"/>
    </source>
</evidence>
<dbReference type="PANTHER" id="PTHR31004:SF1">
    <property type="entry name" value="TRANSMEMBRANE PROTEIN 79"/>
    <property type="match status" value="1"/>
</dbReference>
<evidence type="ECO:0000313" key="6">
    <source>
        <dbReference type="Proteomes" id="UP000694845"/>
    </source>
</evidence>
<dbReference type="GO" id="GO:0005765">
    <property type="term" value="C:lysosomal membrane"/>
    <property type="evidence" value="ECO:0007669"/>
    <property type="project" value="TreeGrafter"/>
</dbReference>
<dbReference type="PANTHER" id="PTHR31004">
    <property type="entry name" value="TRANSMEMBRANE PROTEIN 79"/>
    <property type="match status" value="1"/>
</dbReference>
<dbReference type="RefSeq" id="XP_022107486.1">
    <property type="nucleotide sequence ID" value="XM_022251794.1"/>
</dbReference>
<dbReference type="InterPro" id="IPR001129">
    <property type="entry name" value="Membr-assoc_MAPEG"/>
</dbReference>
<evidence type="ECO:0000256" key="2">
    <source>
        <dbReference type="ARBA" id="ARBA00022692"/>
    </source>
</evidence>
<accession>A0A8B7ZVE1</accession>
<keyword evidence="2 5" id="KW-0812">Transmembrane</keyword>